<keyword evidence="2" id="KW-1185">Reference proteome</keyword>
<dbReference type="AlphaFoldDB" id="A0AAV2CJL9"/>
<proteinExistence type="predicted"/>
<accession>A0AAV2CJL9</accession>
<evidence type="ECO:0000313" key="1">
    <source>
        <dbReference type="EMBL" id="CAL1356102.1"/>
    </source>
</evidence>
<reference evidence="1 2" key="1">
    <citation type="submission" date="2024-04" db="EMBL/GenBank/DDBJ databases">
        <authorList>
            <person name="Fracassetti M."/>
        </authorList>
    </citation>
    <scope>NUCLEOTIDE SEQUENCE [LARGE SCALE GENOMIC DNA]</scope>
</reference>
<sequence>MSGVLIHPQWCNLLSIDDLIYREVCVELYSTFIHEVPTNKRNRSYVDFMLEEHHHILTYDGFTQAMSLDTTLITMSEREYARDFKHHESYLTICHQEHQGHQF</sequence>
<dbReference type="EMBL" id="OZ034813">
    <property type="protein sequence ID" value="CAL1356102.1"/>
    <property type="molecule type" value="Genomic_DNA"/>
</dbReference>
<protein>
    <submittedName>
        <fullName evidence="1">Uncharacterized protein</fullName>
    </submittedName>
</protein>
<organism evidence="1 2">
    <name type="scientific">Linum trigynum</name>
    <dbReference type="NCBI Taxonomy" id="586398"/>
    <lineage>
        <taxon>Eukaryota</taxon>
        <taxon>Viridiplantae</taxon>
        <taxon>Streptophyta</taxon>
        <taxon>Embryophyta</taxon>
        <taxon>Tracheophyta</taxon>
        <taxon>Spermatophyta</taxon>
        <taxon>Magnoliopsida</taxon>
        <taxon>eudicotyledons</taxon>
        <taxon>Gunneridae</taxon>
        <taxon>Pentapetalae</taxon>
        <taxon>rosids</taxon>
        <taxon>fabids</taxon>
        <taxon>Malpighiales</taxon>
        <taxon>Linaceae</taxon>
        <taxon>Linum</taxon>
    </lineage>
</organism>
<dbReference type="Proteomes" id="UP001497516">
    <property type="component" value="Chromosome 1"/>
</dbReference>
<gene>
    <name evidence="1" type="ORF">LTRI10_LOCUS3822</name>
</gene>
<evidence type="ECO:0000313" key="2">
    <source>
        <dbReference type="Proteomes" id="UP001497516"/>
    </source>
</evidence>
<name>A0AAV2CJL9_9ROSI</name>